<dbReference type="AlphaFoldDB" id="A0A9K3JAF3"/>
<accession>A0A9K3JAF3</accession>
<proteinExistence type="predicted"/>
<comment type="caution">
    <text evidence="1">The sequence shown here is derived from an EMBL/GenBank/DDBJ whole genome shotgun (WGS) entry which is preliminary data.</text>
</comment>
<dbReference type="Proteomes" id="UP000215914">
    <property type="component" value="Unassembled WGS sequence"/>
</dbReference>
<dbReference type="EMBL" id="MNCJ02000319">
    <property type="protein sequence ID" value="KAF5811886.1"/>
    <property type="molecule type" value="Genomic_DNA"/>
</dbReference>
<protein>
    <submittedName>
        <fullName evidence="1">Uncharacterized protein</fullName>
    </submittedName>
</protein>
<reference evidence="1" key="1">
    <citation type="journal article" date="2017" name="Nature">
        <title>The sunflower genome provides insights into oil metabolism, flowering and Asterid evolution.</title>
        <authorList>
            <person name="Badouin H."/>
            <person name="Gouzy J."/>
            <person name="Grassa C.J."/>
            <person name="Murat F."/>
            <person name="Staton S.E."/>
            <person name="Cottret L."/>
            <person name="Lelandais-Briere C."/>
            <person name="Owens G.L."/>
            <person name="Carrere S."/>
            <person name="Mayjonade B."/>
            <person name="Legrand L."/>
            <person name="Gill N."/>
            <person name="Kane N.C."/>
            <person name="Bowers J.E."/>
            <person name="Hubner S."/>
            <person name="Bellec A."/>
            <person name="Berard A."/>
            <person name="Berges H."/>
            <person name="Blanchet N."/>
            <person name="Boniface M.C."/>
            <person name="Brunel D."/>
            <person name="Catrice O."/>
            <person name="Chaidir N."/>
            <person name="Claudel C."/>
            <person name="Donnadieu C."/>
            <person name="Faraut T."/>
            <person name="Fievet G."/>
            <person name="Helmstetter N."/>
            <person name="King M."/>
            <person name="Knapp S.J."/>
            <person name="Lai Z."/>
            <person name="Le Paslier M.C."/>
            <person name="Lippi Y."/>
            <person name="Lorenzon L."/>
            <person name="Mandel J.R."/>
            <person name="Marage G."/>
            <person name="Marchand G."/>
            <person name="Marquand E."/>
            <person name="Bret-Mestries E."/>
            <person name="Morien E."/>
            <person name="Nambeesan S."/>
            <person name="Nguyen T."/>
            <person name="Pegot-Espagnet P."/>
            <person name="Pouilly N."/>
            <person name="Raftis F."/>
            <person name="Sallet E."/>
            <person name="Schiex T."/>
            <person name="Thomas J."/>
            <person name="Vandecasteele C."/>
            <person name="Vares D."/>
            <person name="Vear F."/>
            <person name="Vautrin S."/>
            <person name="Crespi M."/>
            <person name="Mangin B."/>
            <person name="Burke J.M."/>
            <person name="Salse J."/>
            <person name="Munos S."/>
            <person name="Vincourt P."/>
            <person name="Rieseberg L.H."/>
            <person name="Langlade N.B."/>
        </authorList>
    </citation>
    <scope>NUCLEOTIDE SEQUENCE</scope>
    <source>
        <tissue evidence="1">Leaves</tissue>
    </source>
</reference>
<dbReference type="Gramene" id="mRNA:HanXRQr2_Chr04g0186541">
    <property type="protein sequence ID" value="mRNA:HanXRQr2_Chr04g0186541"/>
    <property type="gene ID" value="HanXRQr2_Chr04g0186541"/>
</dbReference>
<reference evidence="1" key="2">
    <citation type="submission" date="2020-06" db="EMBL/GenBank/DDBJ databases">
        <title>Helianthus annuus Genome sequencing and assembly Release 2.</title>
        <authorList>
            <person name="Gouzy J."/>
            <person name="Langlade N."/>
            <person name="Munos S."/>
        </authorList>
    </citation>
    <scope>NUCLEOTIDE SEQUENCE</scope>
    <source>
        <tissue evidence="1">Leaves</tissue>
    </source>
</reference>
<sequence>MTRVYNSPKNVNSSCSFFSFTASQRNPSLHLLLAFTRRFPFLKPELSYASSSSTCISFSLNRLCLNGLTKDSKIKVIHLQIHPDKIQVKQNAIGKLSELKPTGLMCLYNNYQL</sequence>
<evidence type="ECO:0000313" key="2">
    <source>
        <dbReference type="Proteomes" id="UP000215914"/>
    </source>
</evidence>
<keyword evidence="2" id="KW-1185">Reference proteome</keyword>
<gene>
    <name evidence="1" type="ORF">HanXRQr2_Chr04g0186541</name>
</gene>
<organism evidence="1 2">
    <name type="scientific">Helianthus annuus</name>
    <name type="common">Common sunflower</name>
    <dbReference type="NCBI Taxonomy" id="4232"/>
    <lineage>
        <taxon>Eukaryota</taxon>
        <taxon>Viridiplantae</taxon>
        <taxon>Streptophyta</taxon>
        <taxon>Embryophyta</taxon>
        <taxon>Tracheophyta</taxon>
        <taxon>Spermatophyta</taxon>
        <taxon>Magnoliopsida</taxon>
        <taxon>eudicotyledons</taxon>
        <taxon>Gunneridae</taxon>
        <taxon>Pentapetalae</taxon>
        <taxon>asterids</taxon>
        <taxon>campanulids</taxon>
        <taxon>Asterales</taxon>
        <taxon>Asteraceae</taxon>
        <taxon>Asteroideae</taxon>
        <taxon>Heliantheae alliance</taxon>
        <taxon>Heliantheae</taxon>
        <taxon>Helianthus</taxon>
    </lineage>
</organism>
<evidence type="ECO:0000313" key="1">
    <source>
        <dbReference type="EMBL" id="KAF5811886.1"/>
    </source>
</evidence>
<name>A0A9K3JAF3_HELAN</name>